<feature type="domain" description="Tyr recombinase" evidence="3">
    <location>
        <begin position="218"/>
        <end position="344"/>
    </location>
</feature>
<organism evidence="5">
    <name type="scientific">mine drainage metagenome</name>
    <dbReference type="NCBI Taxonomy" id="410659"/>
    <lineage>
        <taxon>unclassified sequences</taxon>
        <taxon>metagenomes</taxon>
        <taxon>ecological metagenomes</taxon>
    </lineage>
</organism>
<comment type="caution">
    <text evidence="5">The sequence shown here is derived from an EMBL/GenBank/DDBJ whole genome shotgun (WGS) entry which is preliminary data.</text>
</comment>
<name>T0XVD6_9ZZZZ</name>
<evidence type="ECO:0000259" key="3">
    <source>
        <dbReference type="PROSITE" id="PS51898"/>
    </source>
</evidence>
<keyword evidence="1" id="KW-0238">DNA-binding</keyword>
<feature type="non-terminal residue" evidence="5">
    <location>
        <position position="344"/>
    </location>
</feature>
<reference evidence="5" key="2">
    <citation type="journal article" date="2014" name="ISME J.">
        <title>Microbial stratification in low pH oxic and suboxic macroscopic growths along an acid mine drainage.</title>
        <authorList>
            <person name="Mendez-Garcia C."/>
            <person name="Mesa V."/>
            <person name="Sprenger R.R."/>
            <person name="Richter M."/>
            <person name="Diez M.S."/>
            <person name="Solano J."/>
            <person name="Bargiela R."/>
            <person name="Golyshina O.V."/>
            <person name="Manteca A."/>
            <person name="Ramos J.L."/>
            <person name="Gallego J.R."/>
            <person name="Llorente I."/>
            <person name="Martins Dos Santos V.A."/>
            <person name="Jensen O.N."/>
            <person name="Pelaez A.I."/>
            <person name="Sanchez J."/>
            <person name="Ferrer M."/>
        </authorList>
    </citation>
    <scope>NUCLEOTIDE SEQUENCE</scope>
</reference>
<evidence type="ECO:0000313" key="5">
    <source>
        <dbReference type="EMBL" id="EQD26761.1"/>
    </source>
</evidence>
<dbReference type="PROSITE" id="PS51898">
    <property type="entry name" value="TYR_RECOMBINASE"/>
    <property type="match status" value="1"/>
</dbReference>
<dbReference type="InterPro" id="IPR013762">
    <property type="entry name" value="Integrase-like_cat_sf"/>
</dbReference>
<dbReference type="InterPro" id="IPR002104">
    <property type="entry name" value="Integrase_catalytic"/>
</dbReference>
<dbReference type="AlphaFoldDB" id="T0XVD6"/>
<sequence length="344" mass="39174">MLNDLSPEDQRTLRALPLLGPVVDDFSDWLGAQDYRDRTRKRYLQRCVAIDRYFASHQHRVLAELTAQQFLECHQFYQRRPGEVASTVSCLKRFLVSRQLILAEESAAIPFRPSIDAYRQYLTDVRGLAAVTVERHFLLVSEYLQHASKKDPALCLADLTPGHSERFINAISPRHGRQALQKDVAILRGFLRFLGMRGEAPLGLDACIDTPRVYREEQLPRALPWDSVRTFLDSIDRTTTAGLRDYAMLSLIAAYGLRGCDVASLKLTDIDWRAGEVRIIQSKTRQPMTLPLIEPVAEAVLAYLRDGRPRSAYRQIFLKTHAPITRLQGANVSDAFRFRLKHSG</sequence>
<keyword evidence="2" id="KW-0233">DNA recombination</keyword>
<dbReference type="GO" id="GO:0015074">
    <property type="term" value="P:DNA integration"/>
    <property type="evidence" value="ECO:0007669"/>
    <property type="project" value="InterPro"/>
</dbReference>
<dbReference type="PANTHER" id="PTHR30349:SF90">
    <property type="entry name" value="TYROSINE RECOMBINASE XERD"/>
    <property type="match status" value="1"/>
</dbReference>
<proteinExistence type="predicted"/>
<dbReference type="InterPro" id="IPR050090">
    <property type="entry name" value="Tyrosine_recombinase_XerCD"/>
</dbReference>
<evidence type="ECO:0000256" key="2">
    <source>
        <dbReference type="ARBA" id="ARBA00023172"/>
    </source>
</evidence>
<accession>T0XVD6</accession>
<dbReference type="SUPFAM" id="SSF56349">
    <property type="entry name" value="DNA breaking-rejoining enzymes"/>
    <property type="match status" value="1"/>
</dbReference>
<dbReference type="InterPro" id="IPR011010">
    <property type="entry name" value="DNA_brk_join_enz"/>
</dbReference>
<dbReference type="PANTHER" id="PTHR30349">
    <property type="entry name" value="PHAGE INTEGRASE-RELATED"/>
    <property type="match status" value="1"/>
</dbReference>
<feature type="domain" description="Core-binding (CB)" evidence="4">
    <location>
        <begin position="109"/>
        <end position="195"/>
    </location>
</feature>
<dbReference type="Pfam" id="PF00589">
    <property type="entry name" value="Phage_integrase"/>
    <property type="match status" value="1"/>
</dbReference>
<dbReference type="GO" id="GO:0003677">
    <property type="term" value="F:DNA binding"/>
    <property type="evidence" value="ECO:0007669"/>
    <property type="project" value="UniProtKB-KW"/>
</dbReference>
<reference evidence="5" key="1">
    <citation type="submission" date="2013-08" db="EMBL/GenBank/DDBJ databases">
        <authorList>
            <person name="Mendez C."/>
            <person name="Richter M."/>
            <person name="Ferrer M."/>
            <person name="Sanchez J."/>
        </authorList>
    </citation>
    <scope>NUCLEOTIDE SEQUENCE</scope>
</reference>
<dbReference type="GO" id="GO:0006310">
    <property type="term" value="P:DNA recombination"/>
    <property type="evidence" value="ECO:0007669"/>
    <property type="project" value="UniProtKB-KW"/>
</dbReference>
<gene>
    <name evidence="5" type="ORF">B2A_15518</name>
</gene>
<dbReference type="PROSITE" id="PS51900">
    <property type="entry name" value="CB"/>
    <property type="match status" value="1"/>
</dbReference>
<protein>
    <submittedName>
        <fullName evidence="5">Integrase/recombinase</fullName>
    </submittedName>
</protein>
<dbReference type="EMBL" id="AUZZ01011299">
    <property type="protein sequence ID" value="EQD26761.1"/>
    <property type="molecule type" value="Genomic_DNA"/>
</dbReference>
<evidence type="ECO:0000259" key="4">
    <source>
        <dbReference type="PROSITE" id="PS51900"/>
    </source>
</evidence>
<evidence type="ECO:0000256" key="1">
    <source>
        <dbReference type="ARBA" id="ARBA00023125"/>
    </source>
</evidence>
<dbReference type="InterPro" id="IPR044068">
    <property type="entry name" value="CB"/>
</dbReference>
<dbReference type="Gene3D" id="1.10.443.10">
    <property type="entry name" value="Intergrase catalytic core"/>
    <property type="match status" value="1"/>
</dbReference>